<comment type="similarity">
    <text evidence="1">Belongs to the LysR transcriptional regulatory family.</text>
</comment>
<dbReference type="GO" id="GO:0003677">
    <property type="term" value="F:DNA binding"/>
    <property type="evidence" value="ECO:0007669"/>
    <property type="project" value="UniProtKB-KW"/>
</dbReference>
<dbReference type="Gene3D" id="1.10.10.10">
    <property type="entry name" value="Winged helix-like DNA-binding domain superfamily/Winged helix DNA-binding domain"/>
    <property type="match status" value="1"/>
</dbReference>
<evidence type="ECO:0000256" key="1">
    <source>
        <dbReference type="ARBA" id="ARBA00009437"/>
    </source>
</evidence>
<dbReference type="PRINTS" id="PR00039">
    <property type="entry name" value="HTHLYSR"/>
</dbReference>
<dbReference type="PROSITE" id="PS50931">
    <property type="entry name" value="HTH_LYSR"/>
    <property type="match status" value="1"/>
</dbReference>
<keyword evidence="7" id="KW-1185">Reference proteome</keyword>
<feature type="domain" description="HTH lysR-type" evidence="5">
    <location>
        <begin position="3"/>
        <end position="60"/>
    </location>
</feature>
<dbReference type="SUPFAM" id="SSF53850">
    <property type="entry name" value="Periplasmic binding protein-like II"/>
    <property type="match status" value="1"/>
</dbReference>
<dbReference type="Proteomes" id="UP000189545">
    <property type="component" value="Chromosome"/>
</dbReference>
<proteinExistence type="inferred from homology"/>
<dbReference type="KEGG" id="spsw:Sps_04039"/>
<evidence type="ECO:0000256" key="2">
    <source>
        <dbReference type="ARBA" id="ARBA00023015"/>
    </source>
</evidence>
<evidence type="ECO:0000259" key="5">
    <source>
        <dbReference type="PROSITE" id="PS50931"/>
    </source>
</evidence>
<dbReference type="PANTHER" id="PTHR30537">
    <property type="entry name" value="HTH-TYPE TRANSCRIPTIONAL REGULATOR"/>
    <property type="match status" value="1"/>
</dbReference>
<protein>
    <submittedName>
        <fullName evidence="6">Transcriptional regulator</fullName>
    </submittedName>
</protein>
<dbReference type="InterPro" id="IPR036390">
    <property type="entry name" value="WH_DNA-bd_sf"/>
</dbReference>
<dbReference type="InterPro" id="IPR000847">
    <property type="entry name" value="LysR_HTH_N"/>
</dbReference>
<reference evidence="6 7" key="1">
    <citation type="submission" date="2016-03" db="EMBL/GenBank/DDBJ databases">
        <title>Complete genome sequence of Shewanella psychrophila WP2, a deep sea bacterium isolated from west Pacific sediment.</title>
        <authorList>
            <person name="Xu G."/>
            <person name="Jian H."/>
        </authorList>
    </citation>
    <scope>NUCLEOTIDE SEQUENCE [LARGE SCALE GENOMIC DNA]</scope>
    <source>
        <strain evidence="6 7">WP2</strain>
    </source>
</reference>
<organism evidence="6 7">
    <name type="scientific">Shewanella psychrophila</name>
    <dbReference type="NCBI Taxonomy" id="225848"/>
    <lineage>
        <taxon>Bacteria</taxon>
        <taxon>Pseudomonadati</taxon>
        <taxon>Pseudomonadota</taxon>
        <taxon>Gammaproteobacteria</taxon>
        <taxon>Alteromonadales</taxon>
        <taxon>Shewanellaceae</taxon>
        <taxon>Shewanella</taxon>
    </lineage>
</organism>
<name>A0A1S6HUI2_9GAMM</name>
<keyword evidence="3" id="KW-0238">DNA-binding</keyword>
<dbReference type="InterPro" id="IPR036388">
    <property type="entry name" value="WH-like_DNA-bd_sf"/>
</dbReference>
<dbReference type="OrthoDB" id="9786526at2"/>
<dbReference type="CDD" id="cd08422">
    <property type="entry name" value="PBP2_CrgA_like"/>
    <property type="match status" value="1"/>
</dbReference>
<evidence type="ECO:0000256" key="4">
    <source>
        <dbReference type="ARBA" id="ARBA00023163"/>
    </source>
</evidence>
<dbReference type="EMBL" id="CP014782">
    <property type="protein sequence ID" value="AQS39154.1"/>
    <property type="molecule type" value="Genomic_DNA"/>
</dbReference>
<dbReference type="Pfam" id="PF03466">
    <property type="entry name" value="LysR_substrate"/>
    <property type="match status" value="1"/>
</dbReference>
<dbReference type="STRING" id="225848.Sps_04039"/>
<keyword evidence="4" id="KW-0804">Transcription</keyword>
<accession>A0A1S6HUI2</accession>
<evidence type="ECO:0000256" key="3">
    <source>
        <dbReference type="ARBA" id="ARBA00023125"/>
    </source>
</evidence>
<dbReference type="SUPFAM" id="SSF46785">
    <property type="entry name" value="Winged helix' DNA-binding domain"/>
    <property type="match status" value="1"/>
</dbReference>
<evidence type="ECO:0000313" key="6">
    <source>
        <dbReference type="EMBL" id="AQS39154.1"/>
    </source>
</evidence>
<dbReference type="Pfam" id="PF00126">
    <property type="entry name" value="HTH_1"/>
    <property type="match status" value="1"/>
</dbReference>
<dbReference type="InterPro" id="IPR005119">
    <property type="entry name" value="LysR_subst-bd"/>
</dbReference>
<sequence>MLDKLPNLRSFMAVAEASSFAKAARKLNMANSSVSRQIAQLESQLNVSLFTRTTRHVQLSPAGEILYGRASGLIMEMESLAAELSADSVSPHGTLKVSVPWWFSQLHLAPLLPEFLAMYPDLRVVMQCDDGMTKLVEEGFDVAVRLSRLKDSNLIARRLGPHSFAMAASPDYLARHAKVTKPEDLRDHAMLSFNFSTPYHSWTLRKQGRSYRIPLKDSVLTSNNADILKQCALDGAGIIIQPVWGIQSEIESGALIQLLPDFEVTSTTFDNGIFAVYSKESKAVNRVKVFVDFLSERLKVTG</sequence>
<dbReference type="AlphaFoldDB" id="A0A1S6HUI2"/>
<evidence type="ECO:0000313" key="7">
    <source>
        <dbReference type="Proteomes" id="UP000189545"/>
    </source>
</evidence>
<dbReference type="Gene3D" id="3.40.190.290">
    <property type="match status" value="1"/>
</dbReference>
<keyword evidence="2" id="KW-0805">Transcription regulation</keyword>
<dbReference type="RefSeq" id="WP_077754092.1">
    <property type="nucleotide sequence ID" value="NZ_CP014782.1"/>
</dbReference>
<dbReference type="GO" id="GO:0003700">
    <property type="term" value="F:DNA-binding transcription factor activity"/>
    <property type="evidence" value="ECO:0007669"/>
    <property type="project" value="InterPro"/>
</dbReference>
<dbReference type="FunFam" id="1.10.10.10:FF:000001">
    <property type="entry name" value="LysR family transcriptional regulator"/>
    <property type="match status" value="1"/>
</dbReference>
<gene>
    <name evidence="6" type="ORF">Sps_04039</name>
</gene>
<dbReference type="PANTHER" id="PTHR30537:SF5">
    <property type="entry name" value="HTH-TYPE TRANSCRIPTIONAL ACTIVATOR TTDR-RELATED"/>
    <property type="match status" value="1"/>
</dbReference>
<dbReference type="InterPro" id="IPR058163">
    <property type="entry name" value="LysR-type_TF_proteobact-type"/>
</dbReference>